<dbReference type="Gene3D" id="3.90.550.10">
    <property type="entry name" value="Spore Coat Polysaccharide Biosynthesis Protein SpsA, Chain A"/>
    <property type="match status" value="1"/>
</dbReference>
<organism evidence="2 3">
    <name type="scientific">Paenibacillus woosongensis</name>
    <dbReference type="NCBI Taxonomy" id="307580"/>
    <lineage>
        <taxon>Bacteria</taxon>
        <taxon>Bacillati</taxon>
        <taxon>Bacillota</taxon>
        <taxon>Bacilli</taxon>
        <taxon>Bacillales</taxon>
        <taxon>Paenibacillaceae</taxon>
        <taxon>Paenibacillus</taxon>
    </lineage>
</organism>
<dbReference type="Pfam" id="PF12804">
    <property type="entry name" value="NTP_transf_3"/>
    <property type="match status" value="1"/>
</dbReference>
<name>A0AA95I016_9BACL</name>
<dbReference type="SUPFAM" id="SSF53448">
    <property type="entry name" value="Nucleotide-diphospho-sugar transferases"/>
    <property type="match status" value="1"/>
</dbReference>
<accession>A0AA95I016</accession>
<dbReference type="EMBL" id="CP126084">
    <property type="protein sequence ID" value="WHX47220.1"/>
    <property type="molecule type" value="Genomic_DNA"/>
</dbReference>
<dbReference type="InterPro" id="IPR025877">
    <property type="entry name" value="MobA-like_NTP_Trfase"/>
</dbReference>
<reference evidence="2" key="1">
    <citation type="submission" date="2023-05" db="EMBL/GenBank/DDBJ databases">
        <title>Comparative genomics of Bacillaceae isolates and their secondary metabolite potential.</title>
        <authorList>
            <person name="Song L."/>
            <person name="Nielsen L.J."/>
            <person name="Mohite O."/>
            <person name="Xu X."/>
            <person name="Weber T."/>
            <person name="Kovacs A.T."/>
        </authorList>
    </citation>
    <scope>NUCLEOTIDE SEQUENCE</scope>
    <source>
        <strain evidence="2">B2_4</strain>
    </source>
</reference>
<protein>
    <submittedName>
        <fullName evidence="2">Nucleotidyltransferase family protein</fullName>
    </submittedName>
</protein>
<evidence type="ECO:0000313" key="2">
    <source>
        <dbReference type="EMBL" id="WHX47220.1"/>
    </source>
</evidence>
<dbReference type="PANTHER" id="PTHR43777:SF1">
    <property type="entry name" value="MOLYBDENUM COFACTOR CYTIDYLYLTRANSFERASE"/>
    <property type="match status" value="1"/>
</dbReference>
<gene>
    <name evidence="2" type="ORF">QNH46_13685</name>
</gene>
<dbReference type="Proteomes" id="UP001177943">
    <property type="component" value="Chromosome"/>
</dbReference>
<dbReference type="CDD" id="cd04182">
    <property type="entry name" value="GT_2_like_f"/>
    <property type="match status" value="1"/>
</dbReference>
<dbReference type="InterPro" id="IPR029044">
    <property type="entry name" value="Nucleotide-diphossugar_trans"/>
</dbReference>
<dbReference type="RefSeq" id="WP_283924813.1">
    <property type="nucleotide sequence ID" value="NZ_CP126084.1"/>
</dbReference>
<dbReference type="PANTHER" id="PTHR43777">
    <property type="entry name" value="MOLYBDENUM COFACTOR CYTIDYLYLTRANSFERASE"/>
    <property type="match status" value="1"/>
</dbReference>
<sequence length="214" mass="23444">MRGNPIVGIYLAAGQSTRMGSDKLQLPVGSMRLGNFALAAALSSKLDYVVVIRNDAAGDWMDDAFYRDPIKQKWSVIYCPEACLGQSYSLRCGVKAALAMEAAAAMILLADQPLITDKMINELLTYFQTQQQANSSIGFTAASYEGLPRPPVIFAQQMFPELLKVQGDRGAGHLIRKEGTGICLDFPIPDLFMDVDDAEDYRALLDKVAARRKS</sequence>
<dbReference type="KEGG" id="pwn:QNH46_13685"/>
<dbReference type="AlphaFoldDB" id="A0AA95I016"/>
<feature type="domain" description="MobA-like NTP transferase" evidence="1">
    <location>
        <begin position="8"/>
        <end position="177"/>
    </location>
</feature>
<evidence type="ECO:0000313" key="3">
    <source>
        <dbReference type="Proteomes" id="UP001177943"/>
    </source>
</evidence>
<proteinExistence type="predicted"/>
<evidence type="ECO:0000259" key="1">
    <source>
        <dbReference type="Pfam" id="PF12804"/>
    </source>
</evidence>
<dbReference type="GO" id="GO:0016779">
    <property type="term" value="F:nucleotidyltransferase activity"/>
    <property type="evidence" value="ECO:0007669"/>
    <property type="project" value="UniProtKB-ARBA"/>
</dbReference>